<evidence type="ECO:0000313" key="3">
    <source>
        <dbReference type="Proteomes" id="UP001295684"/>
    </source>
</evidence>
<dbReference type="AlphaFoldDB" id="A0AAD1U036"/>
<proteinExistence type="predicted"/>
<feature type="compositionally biased region" description="Polar residues" evidence="1">
    <location>
        <begin position="370"/>
        <end position="411"/>
    </location>
</feature>
<dbReference type="Proteomes" id="UP001295684">
    <property type="component" value="Unassembled WGS sequence"/>
</dbReference>
<feature type="compositionally biased region" description="Basic and acidic residues" evidence="1">
    <location>
        <begin position="412"/>
        <end position="422"/>
    </location>
</feature>
<reference evidence="2" key="1">
    <citation type="submission" date="2023-07" db="EMBL/GenBank/DDBJ databases">
        <authorList>
            <consortium name="AG Swart"/>
            <person name="Singh M."/>
            <person name="Singh A."/>
            <person name="Seah K."/>
            <person name="Emmerich C."/>
        </authorList>
    </citation>
    <scope>NUCLEOTIDE SEQUENCE</scope>
    <source>
        <strain evidence="2">DP1</strain>
    </source>
</reference>
<feature type="region of interest" description="Disordered" evidence="1">
    <location>
        <begin position="364"/>
        <end position="449"/>
    </location>
</feature>
<sequence length="468" mass="53513">MTDTIRRFLLEAVTSAPPSSPAKNPNLYKSQKHCGTLLPEISGLEEAKIMQKQDNASPKKVNGKVGRSPQRIKKAELILAGLSFSKILQSKTAQSTPVTNTERFRRDCRKVDILRLSEYYLYTLGTELRKFCTPPTPRRRKSGFVPSQFGKKRRNIKHRSLKKLSAKKCTKQYLHRLSVDLGSIERELSEKYSRLEDLGKQIEDRIEEISSVSSEEERDKIEADKYFISIDKISTSDEESSNNSDFKIQLLPQESPRDEDEEVKMFEPNNGIDSIHEEDSFCESEEEFGENTKISQTRFYDLSEKASQKKNKGLCKRKRIMSNIDQIPLKKISPKKTLKQRKRKGSINDKEFFAFYSAFEKHSKNKMPQMINSDTTPEDNSTLFGTFSSPPKYLNSNKNSSKDVTINQTSLELKKTHSKGDPQKFQTKGAQKRSSYLENSQNSKKSSSILSNDLGSIVDALKEIENEI</sequence>
<evidence type="ECO:0000256" key="1">
    <source>
        <dbReference type="SAM" id="MobiDB-lite"/>
    </source>
</evidence>
<feature type="compositionally biased region" description="Low complexity" evidence="1">
    <location>
        <begin position="439"/>
        <end position="449"/>
    </location>
</feature>
<accession>A0AAD1U036</accession>
<feature type="compositionally biased region" description="Polar residues" evidence="1">
    <location>
        <begin position="424"/>
        <end position="438"/>
    </location>
</feature>
<organism evidence="2 3">
    <name type="scientific">Euplotes crassus</name>
    <dbReference type="NCBI Taxonomy" id="5936"/>
    <lineage>
        <taxon>Eukaryota</taxon>
        <taxon>Sar</taxon>
        <taxon>Alveolata</taxon>
        <taxon>Ciliophora</taxon>
        <taxon>Intramacronucleata</taxon>
        <taxon>Spirotrichea</taxon>
        <taxon>Hypotrichia</taxon>
        <taxon>Euplotida</taxon>
        <taxon>Euplotidae</taxon>
        <taxon>Moneuplotes</taxon>
    </lineage>
</organism>
<name>A0AAD1U036_EUPCR</name>
<dbReference type="EMBL" id="CAMPGE010000841">
    <property type="protein sequence ID" value="CAI2359601.1"/>
    <property type="molecule type" value="Genomic_DNA"/>
</dbReference>
<gene>
    <name evidence="2" type="ORF">ECRASSUSDP1_LOCUS893</name>
</gene>
<comment type="caution">
    <text evidence="2">The sequence shown here is derived from an EMBL/GenBank/DDBJ whole genome shotgun (WGS) entry which is preliminary data.</text>
</comment>
<protein>
    <submittedName>
        <fullName evidence="2">Uncharacterized protein</fullName>
    </submittedName>
</protein>
<keyword evidence="3" id="KW-1185">Reference proteome</keyword>
<evidence type="ECO:0000313" key="2">
    <source>
        <dbReference type="EMBL" id="CAI2359601.1"/>
    </source>
</evidence>